<proteinExistence type="predicted"/>
<accession>U1LHC4</accession>
<evidence type="ECO:0008006" key="3">
    <source>
        <dbReference type="Google" id="ProtNLM"/>
    </source>
</evidence>
<evidence type="ECO:0000313" key="1">
    <source>
        <dbReference type="EMBL" id="ERG66753.1"/>
    </source>
</evidence>
<keyword evidence="2" id="KW-1185">Reference proteome</keyword>
<dbReference type="EMBL" id="ATCL01000020">
    <property type="protein sequence ID" value="ERG66753.1"/>
    <property type="molecule type" value="Genomic_DNA"/>
</dbReference>
<organism evidence="1 2">
    <name type="scientific">Exiguobacterium chiriqhucha RW-2</name>
    <dbReference type="NCBI Taxonomy" id="1345023"/>
    <lineage>
        <taxon>Bacteria</taxon>
        <taxon>Bacillati</taxon>
        <taxon>Bacillota</taxon>
        <taxon>Bacilli</taxon>
        <taxon>Bacillales</taxon>
        <taxon>Bacillales Family XII. Incertae Sedis</taxon>
        <taxon>Exiguobacterium</taxon>
    </lineage>
</organism>
<dbReference type="SUPFAM" id="SSF51735">
    <property type="entry name" value="NAD(P)-binding Rossmann-fold domains"/>
    <property type="match status" value="1"/>
</dbReference>
<protein>
    <recommendedName>
        <fullName evidence="3">Short-chain dehydrogenase</fullName>
    </recommendedName>
</protein>
<dbReference type="eggNOG" id="COG0300">
    <property type="taxonomic scope" value="Bacteria"/>
</dbReference>
<comment type="caution">
    <text evidence="1">The sequence shown here is derived from an EMBL/GenBank/DDBJ whole genome shotgun (WGS) entry which is preliminary data.</text>
</comment>
<dbReference type="Proteomes" id="UP000016464">
    <property type="component" value="Unassembled WGS sequence"/>
</dbReference>
<dbReference type="AlphaFoldDB" id="U1LHC4"/>
<sequence>MLADTVLWLADMGYSVSVIGRNEAKMERVIRQSPDRLNPVFVDYRDNSRFLQSVRQAIAERGKIDLVVAWIHSDAPDALPIVIAELHDAAVYHVLGSRAKRDDVKADLLIPDTIRYHQVQLGHVVEQGSRRWLTHEEISGGVIEAIQSEKSYHVVGMNGN</sequence>
<name>U1LHC4_9BACL</name>
<dbReference type="InterPro" id="IPR036291">
    <property type="entry name" value="NAD(P)-bd_dom_sf"/>
</dbReference>
<evidence type="ECO:0000313" key="2">
    <source>
        <dbReference type="Proteomes" id="UP000016464"/>
    </source>
</evidence>
<reference evidence="1 2" key="1">
    <citation type="journal article" date="2013" name="Genome Announc.">
        <title>Draft Genome Sequence of Exiguobacterium pavilionensis Strain RW-2, with Wide Thermal, Salinity, and pH Tolerance, Isolated from Modern Freshwater Microbialites.</title>
        <authorList>
            <person name="White R.A.III."/>
            <person name="Grassa C.J."/>
            <person name="Suttle C.A."/>
        </authorList>
    </citation>
    <scope>NUCLEOTIDE SEQUENCE [LARGE SCALE GENOMIC DNA]</scope>
    <source>
        <strain evidence="1 2">RW-2</strain>
    </source>
</reference>
<dbReference type="NCBIfam" id="NF006168">
    <property type="entry name" value="PRK08309.1"/>
    <property type="match status" value="1"/>
</dbReference>
<dbReference type="Gene3D" id="3.40.50.720">
    <property type="entry name" value="NAD(P)-binding Rossmann-like Domain"/>
    <property type="match status" value="1"/>
</dbReference>
<dbReference type="PATRIC" id="fig|1345023.5.peg.2226"/>
<gene>
    <name evidence="1" type="ORF">M467_05615</name>
</gene>